<dbReference type="InterPro" id="IPR049279">
    <property type="entry name" value="DUF3108-like"/>
</dbReference>
<name>A0ABQ2S1S5_9DEIO</name>
<reference evidence="4" key="1">
    <citation type="journal article" date="2019" name="Int. J. Syst. Evol. Microbiol.">
        <title>The Global Catalogue of Microorganisms (GCM) 10K type strain sequencing project: providing services to taxonomists for standard genome sequencing and annotation.</title>
        <authorList>
            <consortium name="The Broad Institute Genomics Platform"/>
            <consortium name="The Broad Institute Genome Sequencing Center for Infectious Disease"/>
            <person name="Wu L."/>
            <person name="Ma J."/>
        </authorList>
    </citation>
    <scope>NUCLEOTIDE SEQUENCE [LARGE SCALE GENOMIC DNA]</scope>
    <source>
        <strain evidence="4">JCM 31405</strain>
    </source>
</reference>
<dbReference type="RefSeq" id="WP_189071487.1">
    <property type="nucleotide sequence ID" value="NZ_BMQN01000001.1"/>
</dbReference>
<evidence type="ECO:0000313" key="4">
    <source>
        <dbReference type="Proteomes" id="UP000644548"/>
    </source>
</evidence>
<feature type="chain" id="PRO_5046377227" description="DUF3108 domain-containing protein" evidence="1">
    <location>
        <begin position="24"/>
        <end position="202"/>
    </location>
</feature>
<accession>A0ABQ2S1S5</accession>
<evidence type="ECO:0000256" key="1">
    <source>
        <dbReference type="SAM" id="SignalP"/>
    </source>
</evidence>
<feature type="signal peptide" evidence="1">
    <location>
        <begin position="1"/>
        <end position="23"/>
    </location>
</feature>
<feature type="domain" description="DUF3108" evidence="2">
    <location>
        <begin position="133"/>
        <end position="188"/>
    </location>
</feature>
<organism evidence="3 4">
    <name type="scientific">Deinococcus sedimenti</name>
    <dbReference type="NCBI Taxonomy" id="1867090"/>
    <lineage>
        <taxon>Bacteria</taxon>
        <taxon>Thermotogati</taxon>
        <taxon>Deinococcota</taxon>
        <taxon>Deinococci</taxon>
        <taxon>Deinococcales</taxon>
        <taxon>Deinococcaceae</taxon>
        <taxon>Deinococcus</taxon>
    </lineage>
</organism>
<proteinExistence type="predicted"/>
<evidence type="ECO:0000259" key="2">
    <source>
        <dbReference type="Pfam" id="PF21347"/>
    </source>
</evidence>
<keyword evidence="4" id="KW-1185">Reference proteome</keyword>
<dbReference type="Gene3D" id="2.40.360.20">
    <property type="match status" value="1"/>
</dbReference>
<gene>
    <name evidence="3" type="ORF">GCM10008960_04140</name>
</gene>
<keyword evidence="1" id="KW-0732">Signal</keyword>
<dbReference type="Proteomes" id="UP000644548">
    <property type="component" value="Unassembled WGS sequence"/>
</dbReference>
<comment type="caution">
    <text evidence="3">The sequence shown here is derived from an EMBL/GenBank/DDBJ whole genome shotgun (WGS) entry which is preliminary data.</text>
</comment>
<sequence>MRPLTRFILTATLAAVASPAAQAACTLKDMFPSGTYTYQMTGAAKGTVTTTNAVKGDSVTSTSTVAGTTTTTTWTCTAKGITSTLSSGGASSVTTSTAAMPPLNTWRPGYTWKSAQDLKMDGGITAKSTSVSKIVNRESVKVPAGTFNAWRLDTTTTVTMKLPSSSTPKTTTVKTSVWYAPGTGMIRTSLSGVTMELLKVKR</sequence>
<dbReference type="Pfam" id="PF21347">
    <property type="entry name" value="DUF3108_like"/>
    <property type="match status" value="1"/>
</dbReference>
<evidence type="ECO:0000313" key="3">
    <source>
        <dbReference type="EMBL" id="GGR80455.1"/>
    </source>
</evidence>
<dbReference type="EMBL" id="BMQN01000001">
    <property type="protein sequence ID" value="GGR80455.1"/>
    <property type="molecule type" value="Genomic_DNA"/>
</dbReference>
<protein>
    <recommendedName>
        <fullName evidence="2">DUF3108 domain-containing protein</fullName>
    </recommendedName>
</protein>